<accession>H8GH63</accession>
<evidence type="ECO:0000313" key="7">
    <source>
        <dbReference type="Proteomes" id="UP000005090"/>
    </source>
</evidence>
<evidence type="ECO:0000256" key="4">
    <source>
        <dbReference type="ARBA" id="ARBA00023163"/>
    </source>
</evidence>
<dbReference type="GO" id="GO:0006351">
    <property type="term" value="P:DNA-templated transcription"/>
    <property type="evidence" value="ECO:0007669"/>
    <property type="project" value="TreeGrafter"/>
</dbReference>
<dbReference type="InterPro" id="IPR005119">
    <property type="entry name" value="LysR_subst-bd"/>
</dbReference>
<keyword evidence="4" id="KW-0804">Transcription</keyword>
<dbReference type="EMBL" id="CM001475">
    <property type="protein sequence ID" value="EIC28854.1"/>
    <property type="molecule type" value="Genomic_DNA"/>
</dbReference>
<name>H8GH63_METAL</name>
<dbReference type="InterPro" id="IPR036388">
    <property type="entry name" value="WH-like_DNA-bd_sf"/>
</dbReference>
<dbReference type="FunFam" id="1.10.10.10:FF:000001">
    <property type="entry name" value="LysR family transcriptional regulator"/>
    <property type="match status" value="1"/>
</dbReference>
<reference evidence="6 7" key="1">
    <citation type="journal article" date="2013" name="Genome Announc.">
        <title>Genome Sequence of the Obligate Gammaproteobacterial Methanotroph Methylomicrobium album Strain BG8.</title>
        <authorList>
            <person name="Kits K.D."/>
            <person name="Kalyuzhnaya M.G."/>
            <person name="Klotz M.G."/>
            <person name="Jetten M.S."/>
            <person name="Op den Camp H.J."/>
            <person name="Vuilleumier S."/>
            <person name="Bringel F."/>
            <person name="Dispirito A.A."/>
            <person name="Murrell J.C."/>
            <person name="Bruce D."/>
            <person name="Cheng J.F."/>
            <person name="Copeland A."/>
            <person name="Goodwin L."/>
            <person name="Hauser L."/>
            <person name="Lajus A."/>
            <person name="Land M.L."/>
            <person name="Lapidus A."/>
            <person name="Lucas S."/>
            <person name="Medigue C."/>
            <person name="Pitluck S."/>
            <person name="Woyke T."/>
            <person name="Zeytun A."/>
            <person name="Stein L.Y."/>
        </authorList>
    </citation>
    <scope>NUCLEOTIDE SEQUENCE [LARGE SCALE GENOMIC DNA]</scope>
    <source>
        <strain evidence="6 7">BG8</strain>
    </source>
</reference>
<keyword evidence="7" id="KW-1185">Reference proteome</keyword>
<dbReference type="AlphaFoldDB" id="H8GH63"/>
<dbReference type="Proteomes" id="UP000005090">
    <property type="component" value="Chromosome"/>
</dbReference>
<dbReference type="PROSITE" id="PS50931">
    <property type="entry name" value="HTH_LYSR"/>
    <property type="match status" value="1"/>
</dbReference>
<dbReference type="STRING" id="686340.Metal_1035"/>
<dbReference type="PANTHER" id="PTHR30537:SF3">
    <property type="entry name" value="TRANSCRIPTIONAL REGULATORY PROTEIN"/>
    <property type="match status" value="1"/>
</dbReference>
<sequence>MHNLNWDDLRYFIEVVRSGNVTEAGLRLGVNQSTVSRRVAQLENQLGKALFDRTAKGWVITPVGEKIVALAEVMANQANAIYRKVESDSEDISGLIKVTVSDVCAKRFVLPVIRDFKRDYPDVDFELIAAEEVLNLAGREADIAIHALIEPPPNVVGKRICRLAYYVYGHPTLWLNLSPETPPCITWIGDGVSLPYWIKKNFPKLKRAYRTNSSVAMFEMCREGLGLALLPCSLADEADELIRIPVEYTESGSDIWVLSHVDLRTTARVRVFRDRMVAFLTNEIDLLEGRKPKTRKMRQM</sequence>
<dbReference type="Gene3D" id="3.40.190.290">
    <property type="match status" value="1"/>
</dbReference>
<evidence type="ECO:0000256" key="2">
    <source>
        <dbReference type="ARBA" id="ARBA00023015"/>
    </source>
</evidence>
<keyword evidence="3" id="KW-0238">DNA-binding</keyword>
<dbReference type="SUPFAM" id="SSF46785">
    <property type="entry name" value="Winged helix' DNA-binding domain"/>
    <property type="match status" value="1"/>
</dbReference>
<dbReference type="RefSeq" id="WP_005370253.1">
    <property type="nucleotide sequence ID" value="NZ_CM001475.1"/>
</dbReference>
<dbReference type="Pfam" id="PF00126">
    <property type="entry name" value="HTH_1"/>
    <property type="match status" value="1"/>
</dbReference>
<evidence type="ECO:0000256" key="3">
    <source>
        <dbReference type="ARBA" id="ARBA00023125"/>
    </source>
</evidence>
<evidence type="ECO:0000259" key="5">
    <source>
        <dbReference type="PROSITE" id="PS50931"/>
    </source>
</evidence>
<evidence type="ECO:0000313" key="6">
    <source>
        <dbReference type="EMBL" id="EIC28854.1"/>
    </source>
</evidence>
<dbReference type="HOGENOM" id="CLU_039613_2_2_6"/>
<organism evidence="6 7">
    <name type="scientific">Methylomicrobium album BG8</name>
    <dbReference type="NCBI Taxonomy" id="686340"/>
    <lineage>
        <taxon>Bacteria</taxon>
        <taxon>Pseudomonadati</taxon>
        <taxon>Pseudomonadota</taxon>
        <taxon>Gammaproteobacteria</taxon>
        <taxon>Methylococcales</taxon>
        <taxon>Methylococcaceae</taxon>
        <taxon>Methylomicrobium</taxon>
    </lineage>
</organism>
<dbReference type="PRINTS" id="PR00039">
    <property type="entry name" value="HTHLYSR"/>
</dbReference>
<dbReference type="InterPro" id="IPR036390">
    <property type="entry name" value="WH_DNA-bd_sf"/>
</dbReference>
<evidence type="ECO:0000256" key="1">
    <source>
        <dbReference type="ARBA" id="ARBA00009437"/>
    </source>
</evidence>
<dbReference type="InterPro" id="IPR058163">
    <property type="entry name" value="LysR-type_TF_proteobact-type"/>
</dbReference>
<dbReference type="PANTHER" id="PTHR30537">
    <property type="entry name" value="HTH-TYPE TRANSCRIPTIONAL REGULATOR"/>
    <property type="match status" value="1"/>
</dbReference>
<gene>
    <name evidence="6" type="ORF">Metal_1035</name>
</gene>
<dbReference type="SUPFAM" id="SSF53850">
    <property type="entry name" value="Periplasmic binding protein-like II"/>
    <property type="match status" value="1"/>
</dbReference>
<dbReference type="GO" id="GO:0003700">
    <property type="term" value="F:DNA-binding transcription factor activity"/>
    <property type="evidence" value="ECO:0007669"/>
    <property type="project" value="InterPro"/>
</dbReference>
<feature type="domain" description="HTH lysR-type" evidence="5">
    <location>
        <begin position="4"/>
        <end position="61"/>
    </location>
</feature>
<dbReference type="GO" id="GO:0043565">
    <property type="term" value="F:sequence-specific DNA binding"/>
    <property type="evidence" value="ECO:0007669"/>
    <property type="project" value="TreeGrafter"/>
</dbReference>
<dbReference type="Pfam" id="PF03466">
    <property type="entry name" value="LysR_substrate"/>
    <property type="match status" value="1"/>
</dbReference>
<dbReference type="eggNOG" id="COG0583">
    <property type="taxonomic scope" value="Bacteria"/>
</dbReference>
<comment type="similarity">
    <text evidence="1">Belongs to the LysR transcriptional regulatory family.</text>
</comment>
<dbReference type="InterPro" id="IPR000847">
    <property type="entry name" value="LysR_HTH_N"/>
</dbReference>
<keyword evidence="2" id="KW-0805">Transcription regulation</keyword>
<proteinExistence type="inferred from homology"/>
<protein>
    <submittedName>
        <fullName evidence="6">Transcriptional regulator</fullName>
    </submittedName>
</protein>
<dbReference type="Gene3D" id="1.10.10.10">
    <property type="entry name" value="Winged helix-like DNA-binding domain superfamily/Winged helix DNA-binding domain"/>
    <property type="match status" value="1"/>
</dbReference>